<evidence type="ECO:0000256" key="1">
    <source>
        <dbReference type="SAM" id="MobiDB-lite"/>
    </source>
</evidence>
<sequence length="96" mass="11174">MSSVQIQCIRCKTMFRDRAGRLQDGYSRQCPCCEVVLFFAEDSQHPFIKRAMRSARQVRKELREAEAVRRAAPQEPRMAPRSRSSTGRARVQERSE</sequence>
<gene>
    <name evidence="2" type="ORF">HA482_22690</name>
</gene>
<accession>A0ABR7UBX5</accession>
<name>A0ABR7UBX5_9BRAD</name>
<organism evidence="2 3">
    <name type="scientific">Bradyrhizobium campsiandrae</name>
    <dbReference type="NCBI Taxonomy" id="1729892"/>
    <lineage>
        <taxon>Bacteria</taxon>
        <taxon>Pseudomonadati</taxon>
        <taxon>Pseudomonadota</taxon>
        <taxon>Alphaproteobacteria</taxon>
        <taxon>Hyphomicrobiales</taxon>
        <taxon>Nitrobacteraceae</taxon>
        <taxon>Bradyrhizobium</taxon>
    </lineage>
</organism>
<evidence type="ECO:0000313" key="2">
    <source>
        <dbReference type="EMBL" id="MBC9981014.1"/>
    </source>
</evidence>
<proteinExistence type="predicted"/>
<dbReference type="EMBL" id="JAATTO010000032">
    <property type="protein sequence ID" value="MBC9981014.1"/>
    <property type="molecule type" value="Genomic_DNA"/>
</dbReference>
<dbReference type="Proteomes" id="UP000639516">
    <property type="component" value="Unassembled WGS sequence"/>
</dbReference>
<keyword evidence="3" id="KW-1185">Reference proteome</keyword>
<reference evidence="2 3" key="1">
    <citation type="journal article" date="2020" name="Arch. Microbiol.">
        <title>Bradyrhizobium campsiandrae sp. nov., a nitrogen-fixing bacterial strain isolated from a native leguminous tree from the Amazon adapted to flooded conditions.</title>
        <authorList>
            <person name="Cabral Michel D."/>
            <person name="Martins da Costa E."/>
            <person name="Azarias Guimaraes A."/>
            <person name="Soares de Carvalho T."/>
            <person name="Santos de Castro Caputo P."/>
            <person name="Willems A."/>
            <person name="de Souza Moreira F.M."/>
        </authorList>
    </citation>
    <scope>NUCLEOTIDE SEQUENCE [LARGE SCALE GENOMIC DNA]</scope>
    <source>
        <strain evidence="3">INPA 384B</strain>
    </source>
</reference>
<feature type="region of interest" description="Disordered" evidence="1">
    <location>
        <begin position="65"/>
        <end position="96"/>
    </location>
</feature>
<protein>
    <submittedName>
        <fullName evidence="2">Uncharacterized protein</fullName>
    </submittedName>
</protein>
<evidence type="ECO:0000313" key="3">
    <source>
        <dbReference type="Proteomes" id="UP000639516"/>
    </source>
</evidence>
<dbReference type="RefSeq" id="WP_188103869.1">
    <property type="nucleotide sequence ID" value="NZ_JAANIH010000035.1"/>
</dbReference>
<comment type="caution">
    <text evidence="2">The sequence shown here is derived from an EMBL/GenBank/DDBJ whole genome shotgun (WGS) entry which is preliminary data.</text>
</comment>